<reference evidence="1" key="1">
    <citation type="submission" date="2021-06" db="EMBL/GenBank/DDBJ databases">
        <authorList>
            <person name="Kallberg Y."/>
            <person name="Tangrot J."/>
            <person name="Rosling A."/>
        </authorList>
    </citation>
    <scope>NUCLEOTIDE SEQUENCE</scope>
    <source>
        <strain evidence="1">87-6 pot B 2015</strain>
    </source>
</reference>
<sequence length="193" mass="22364">MANNDNELHVIIEDPKSKTNEVGGNSFMTYRTEFWRNNIEFFTKEKVSQQNFSLLAAYFWNGLHDDVKNTYTVQSQNKQTKKFKRELEVIQVNGRPSDHDNESPLGLMENQSLSKIVDHFNTVNNVNVATPDANVPPSTEIPFDGNYEYYPYLVNDYFSFPVEINDDNIVYDFPVDPYSNVDFTQDIFLGEGF</sequence>
<dbReference type="Proteomes" id="UP000789375">
    <property type="component" value="Unassembled WGS sequence"/>
</dbReference>
<keyword evidence="2" id="KW-1185">Reference proteome</keyword>
<organism evidence="1 2">
    <name type="scientific">Funneliformis mosseae</name>
    <name type="common">Endomycorrhizal fungus</name>
    <name type="synonym">Glomus mosseae</name>
    <dbReference type="NCBI Taxonomy" id="27381"/>
    <lineage>
        <taxon>Eukaryota</taxon>
        <taxon>Fungi</taxon>
        <taxon>Fungi incertae sedis</taxon>
        <taxon>Mucoromycota</taxon>
        <taxon>Glomeromycotina</taxon>
        <taxon>Glomeromycetes</taxon>
        <taxon>Glomerales</taxon>
        <taxon>Glomeraceae</taxon>
        <taxon>Funneliformis</taxon>
    </lineage>
</organism>
<dbReference type="EMBL" id="CAJVPP010005520">
    <property type="protein sequence ID" value="CAG8666317.1"/>
    <property type="molecule type" value="Genomic_DNA"/>
</dbReference>
<name>A0A9N9EAG1_FUNMO</name>
<accession>A0A9N9EAG1</accession>
<evidence type="ECO:0000313" key="2">
    <source>
        <dbReference type="Proteomes" id="UP000789375"/>
    </source>
</evidence>
<dbReference type="AlphaFoldDB" id="A0A9N9EAG1"/>
<feature type="non-terminal residue" evidence="1">
    <location>
        <position position="1"/>
    </location>
</feature>
<protein>
    <submittedName>
        <fullName evidence="1">14287_t:CDS:1</fullName>
    </submittedName>
</protein>
<gene>
    <name evidence="1" type="ORF">FMOSSE_LOCUS12187</name>
</gene>
<comment type="caution">
    <text evidence="1">The sequence shown here is derived from an EMBL/GenBank/DDBJ whole genome shotgun (WGS) entry which is preliminary data.</text>
</comment>
<evidence type="ECO:0000313" key="1">
    <source>
        <dbReference type="EMBL" id="CAG8666317.1"/>
    </source>
</evidence>
<proteinExistence type="predicted"/>